<keyword evidence="9" id="KW-0411">Iron-sulfur</keyword>
<evidence type="ECO:0000259" key="12">
    <source>
        <dbReference type="PROSITE" id="PS51379"/>
    </source>
</evidence>
<dbReference type="PANTHER" id="PTHR43177">
    <property type="entry name" value="PROTEIN NRFC"/>
    <property type="match status" value="1"/>
</dbReference>
<sequence>MNYGFVIDARKCMGCHGCTVACKSEHQVPLGVNRTWVKYVEKGMFPESRRYFTVLRCNHCAEPPCVDICPVEALHKREDGIVDFDKRRCIGCKACAQACPYGALYIDPETHTSAKCNYCAHRKEVGMKPACVVICPQQAIVSGDFDDPNSAVSILLAKNQTAVRKPEKGTSPKLFYINGDGASLDPLEVSAVNGYLWSEQLRGVGHFAGKSYEKPAKATVPQSGKHGRPKARKVYDVPSKGVVWGWEVPAYVWSKAVSSGLFLVLVMMQLFVASLLSESMQWASWAASLFFLALTGGFLVKDLDRPERFSFVMLRPQFDSWLVKGGLTITGFGAFLALWGAGSFLQLPLLTSIAQVGGTLFAVITAIYTAFLFGSAKGRDFWQSPMLLLHMLLNSLLAGGSAMLLLGVVTASSNDLFSLLQPSLAAGFAFHLIIMALELFGKHPSASAERAAETILHGELKHPFWIGSVLIGNLMPFVLCLVAPSSFGLTIAALMALCGVFYTEKVWVRAPQTVPLS</sequence>
<keyword evidence="8" id="KW-0408">Iron</keyword>
<dbReference type="AlphaFoldDB" id="Q3AP62"/>
<dbReference type="Gene3D" id="1.20.1630.10">
    <property type="entry name" value="Formate dehydrogenase/DMSO reductase domain"/>
    <property type="match status" value="1"/>
</dbReference>
<evidence type="ECO:0000256" key="7">
    <source>
        <dbReference type="ARBA" id="ARBA00022989"/>
    </source>
</evidence>
<dbReference type="GO" id="GO:0033797">
    <property type="term" value="F:selenate reductase activity"/>
    <property type="evidence" value="ECO:0007669"/>
    <property type="project" value="UniProtKB-EC"/>
</dbReference>
<dbReference type="Gene3D" id="3.30.70.20">
    <property type="match status" value="2"/>
</dbReference>
<feature type="transmembrane region" description="Helical" evidence="11">
    <location>
        <begin position="353"/>
        <end position="374"/>
    </location>
</feature>
<dbReference type="EMBL" id="CP000108">
    <property type="protein sequence ID" value="ABB29213.1"/>
    <property type="molecule type" value="Genomic_DNA"/>
</dbReference>
<protein>
    <submittedName>
        <fullName evidence="13">Fe-S-cluster-containing hydrogenase components 1-like protein</fullName>
        <ecNumber evidence="13">1.97.1.9</ecNumber>
    </submittedName>
</protein>
<dbReference type="PROSITE" id="PS00198">
    <property type="entry name" value="4FE4S_FER_1"/>
    <property type="match status" value="1"/>
</dbReference>
<comment type="similarity">
    <text evidence="2">Belongs to the NrfD family.</text>
</comment>
<evidence type="ECO:0000256" key="5">
    <source>
        <dbReference type="ARBA" id="ARBA00022692"/>
    </source>
</evidence>
<keyword evidence="5 11" id="KW-0812">Transmembrane</keyword>
<dbReference type="InterPro" id="IPR005614">
    <property type="entry name" value="NrfD-like"/>
</dbReference>
<keyword evidence="3" id="KW-1003">Cell membrane</keyword>
<dbReference type="Pfam" id="PF03916">
    <property type="entry name" value="NrfD"/>
    <property type="match status" value="1"/>
</dbReference>
<evidence type="ECO:0000256" key="4">
    <source>
        <dbReference type="ARBA" id="ARBA00022485"/>
    </source>
</evidence>
<feature type="transmembrane region" description="Helical" evidence="11">
    <location>
        <begin position="386"/>
        <end position="411"/>
    </location>
</feature>
<dbReference type="OrthoDB" id="9779457at2"/>
<keyword evidence="6" id="KW-0479">Metal-binding</keyword>
<feature type="domain" description="4Fe-4S ferredoxin-type" evidence="12">
    <location>
        <begin position="3"/>
        <end position="33"/>
    </location>
</feature>
<dbReference type="STRING" id="340177.Cag_1965"/>
<dbReference type="EC" id="1.97.1.9" evidence="13"/>
<evidence type="ECO:0000256" key="3">
    <source>
        <dbReference type="ARBA" id="ARBA00022475"/>
    </source>
</evidence>
<dbReference type="SUPFAM" id="SSF54862">
    <property type="entry name" value="4Fe-4S ferredoxins"/>
    <property type="match status" value="1"/>
</dbReference>
<evidence type="ECO:0000256" key="9">
    <source>
        <dbReference type="ARBA" id="ARBA00023014"/>
    </source>
</evidence>
<dbReference type="PROSITE" id="PS51379">
    <property type="entry name" value="4FE4S_FER_2"/>
    <property type="match status" value="3"/>
</dbReference>
<feature type="domain" description="4Fe-4S ferredoxin-type" evidence="12">
    <location>
        <begin position="80"/>
        <end position="109"/>
    </location>
</feature>
<name>Q3AP62_CHLCH</name>
<reference evidence="13" key="1">
    <citation type="submission" date="2005-08" db="EMBL/GenBank/DDBJ databases">
        <title>Complete sequence of Chlorobium chlorochromatii CaD3.</title>
        <authorList>
            <person name="Copeland A."/>
            <person name="Lucas S."/>
            <person name="Lapidus A."/>
            <person name="Barry K."/>
            <person name="Detter J.C."/>
            <person name="Glavina T."/>
            <person name="Hammon N."/>
            <person name="Israni S."/>
            <person name="Pitluck S."/>
            <person name="Bryant D."/>
            <person name="Schmutz J."/>
            <person name="Larimer F."/>
            <person name="Land M."/>
            <person name="Kyrpides N."/>
            <person name="Ivanova N."/>
            <person name="Richardson P."/>
        </authorList>
    </citation>
    <scope>NUCLEOTIDE SEQUENCE [LARGE SCALE GENOMIC DNA]</scope>
    <source>
        <strain evidence="13">CaD3</strain>
    </source>
</reference>
<feature type="transmembrane region" description="Helical" evidence="11">
    <location>
        <begin position="485"/>
        <end position="503"/>
    </location>
</feature>
<dbReference type="eggNOG" id="COG3301">
    <property type="taxonomic scope" value="Bacteria"/>
</dbReference>
<dbReference type="HOGENOM" id="CLU_536150_0_0_10"/>
<evidence type="ECO:0000256" key="10">
    <source>
        <dbReference type="ARBA" id="ARBA00023136"/>
    </source>
</evidence>
<accession>Q3AP62</accession>
<evidence type="ECO:0000313" key="13">
    <source>
        <dbReference type="EMBL" id="ABB29213.1"/>
    </source>
</evidence>
<feature type="transmembrane region" description="Helical" evidence="11">
    <location>
        <begin position="282"/>
        <end position="300"/>
    </location>
</feature>
<keyword evidence="10 11" id="KW-0472">Membrane</keyword>
<evidence type="ECO:0000256" key="6">
    <source>
        <dbReference type="ARBA" id="ARBA00022723"/>
    </source>
</evidence>
<proteinExistence type="inferred from homology"/>
<keyword evidence="13" id="KW-0560">Oxidoreductase</keyword>
<dbReference type="InterPro" id="IPR050954">
    <property type="entry name" value="ET_IronSulfur_Cluster-Binding"/>
</dbReference>
<feature type="transmembrane region" description="Helical" evidence="11">
    <location>
        <begin position="321"/>
        <end position="341"/>
    </location>
</feature>
<dbReference type="Pfam" id="PF13247">
    <property type="entry name" value="Fer4_11"/>
    <property type="match status" value="1"/>
</dbReference>
<feature type="transmembrane region" description="Helical" evidence="11">
    <location>
        <begin position="423"/>
        <end position="441"/>
    </location>
</feature>
<feature type="domain" description="4Fe-4S ferredoxin-type" evidence="12">
    <location>
        <begin position="48"/>
        <end position="79"/>
    </location>
</feature>
<evidence type="ECO:0000256" key="11">
    <source>
        <dbReference type="SAM" id="Phobius"/>
    </source>
</evidence>
<dbReference type="KEGG" id="cch:Cag_1965"/>
<keyword evidence="7 11" id="KW-1133">Transmembrane helix</keyword>
<dbReference type="PANTHER" id="PTHR43177:SF9">
    <property type="entry name" value="PROTEIN NRFC"/>
    <property type="match status" value="1"/>
</dbReference>
<gene>
    <name evidence="13" type="ordered locus">Cag_1965</name>
</gene>
<dbReference type="GO" id="GO:0046872">
    <property type="term" value="F:metal ion binding"/>
    <property type="evidence" value="ECO:0007669"/>
    <property type="project" value="UniProtKB-KW"/>
</dbReference>
<feature type="transmembrane region" description="Helical" evidence="11">
    <location>
        <begin position="256"/>
        <end position="276"/>
    </location>
</feature>
<keyword evidence="4" id="KW-0004">4Fe-4S</keyword>
<evidence type="ECO:0000256" key="2">
    <source>
        <dbReference type="ARBA" id="ARBA00008929"/>
    </source>
</evidence>
<dbReference type="InterPro" id="IPR017896">
    <property type="entry name" value="4Fe4S_Fe-S-bd"/>
</dbReference>
<dbReference type="CDD" id="cd10551">
    <property type="entry name" value="PsrB"/>
    <property type="match status" value="1"/>
</dbReference>
<evidence type="ECO:0000256" key="8">
    <source>
        <dbReference type="ARBA" id="ARBA00023004"/>
    </source>
</evidence>
<organism evidence="13">
    <name type="scientific">Chlorobium chlorochromatii (strain CaD3)</name>
    <dbReference type="NCBI Taxonomy" id="340177"/>
    <lineage>
        <taxon>Bacteria</taxon>
        <taxon>Pseudomonadati</taxon>
        <taxon>Chlorobiota</taxon>
        <taxon>Chlorobiia</taxon>
        <taxon>Chlorobiales</taxon>
        <taxon>Chlorobiaceae</taxon>
        <taxon>Chlorobium/Pelodictyon group</taxon>
        <taxon>Chlorobium</taxon>
    </lineage>
</organism>
<dbReference type="GO" id="GO:0005886">
    <property type="term" value="C:plasma membrane"/>
    <property type="evidence" value="ECO:0007669"/>
    <property type="project" value="UniProtKB-SubCell"/>
</dbReference>
<comment type="subcellular location">
    <subcellularLocation>
        <location evidence="1">Cell membrane</location>
        <topology evidence="1">Multi-pass membrane protein</topology>
    </subcellularLocation>
</comment>
<dbReference type="GO" id="GO:0051539">
    <property type="term" value="F:4 iron, 4 sulfur cluster binding"/>
    <property type="evidence" value="ECO:0007669"/>
    <property type="project" value="UniProtKB-KW"/>
</dbReference>
<dbReference type="InterPro" id="IPR017900">
    <property type="entry name" value="4Fe4S_Fe_S_CS"/>
</dbReference>
<dbReference type="eggNOG" id="COG0437">
    <property type="taxonomic scope" value="Bacteria"/>
</dbReference>
<evidence type="ECO:0000256" key="1">
    <source>
        <dbReference type="ARBA" id="ARBA00004651"/>
    </source>
</evidence>